<dbReference type="EMBL" id="SPDV01000029">
    <property type="protein sequence ID" value="TFI57528.1"/>
    <property type="molecule type" value="Genomic_DNA"/>
</dbReference>
<feature type="signal peptide" evidence="2">
    <location>
        <begin position="1"/>
        <end position="28"/>
    </location>
</feature>
<feature type="chain" id="PRO_5021450638" evidence="2">
    <location>
        <begin position="29"/>
        <end position="239"/>
    </location>
</feature>
<name>A0A4Y8ZNE8_9SPHN</name>
<dbReference type="OrthoDB" id="8482074at2"/>
<keyword evidence="4" id="KW-1185">Reference proteome</keyword>
<dbReference type="AlphaFoldDB" id="A0A4Y8ZNE8"/>
<comment type="caution">
    <text evidence="3">The sequence shown here is derived from an EMBL/GenBank/DDBJ whole genome shotgun (WGS) entry which is preliminary data.</text>
</comment>
<proteinExistence type="predicted"/>
<dbReference type="InterPro" id="IPR005220">
    <property type="entry name" value="CarO-like"/>
</dbReference>
<sequence>MISTQMLAALTLAGVALPLGACSDDASAANEQVSNAAAPTPGDRLAHAWNGSWITLSGRVVESGPNRFQLDYGNGRVTVEMDDWDWFHEGRELVAGDQVTVTGRIDKDLAEQKTIEASSVYVKNLGSVFYANPHDEEDLVGTTVLVPGQPGWVVATGNVAGIEGREFSLGSGGATVRVDTAKMAENPLDSEGRFQVKPGDRVQVWGNYNAGPREDAEIMADGLAILTPDKTKTQSASTQ</sequence>
<protein>
    <submittedName>
        <fullName evidence="3">NirD/YgiW/YdeI family stress tolerance protein</fullName>
    </submittedName>
</protein>
<dbReference type="NCBIfam" id="NF033674">
    <property type="entry name" value="stress_OB_fold"/>
    <property type="match status" value="1"/>
</dbReference>
<keyword evidence="1 2" id="KW-0732">Signal</keyword>
<gene>
    <name evidence="3" type="ORF">E2493_14240</name>
</gene>
<evidence type="ECO:0000256" key="2">
    <source>
        <dbReference type="SAM" id="SignalP"/>
    </source>
</evidence>
<evidence type="ECO:0000313" key="3">
    <source>
        <dbReference type="EMBL" id="TFI57528.1"/>
    </source>
</evidence>
<reference evidence="3 4" key="1">
    <citation type="submission" date="2019-03" db="EMBL/GenBank/DDBJ databases">
        <title>Genome sequence of Sphingomonas sp. 17J27-24.</title>
        <authorList>
            <person name="Kim M."/>
            <person name="Maeng S."/>
            <person name="Sathiyaraj S."/>
        </authorList>
    </citation>
    <scope>NUCLEOTIDE SEQUENCE [LARGE SCALE GENOMIC DNA]</scope>
    <source>
        <strain evidence="3 4">17J27-24</strain>
    </source>
</reference>
<organism evidence="3 4">
    <name type="scientific">Sphingomonas parva</name>
    <dbReference type="NCBI Taxonomy" id="2555898"/>
    <lineage>
        <taxon>Bacteria</taxon>
        <taxon>Pseudomonadati</taxon>
        <taxon>Pseudomonadota</taxon>
        <taxon>Alphaproteobacteria</taxon>
        <taxon>Sphingomonadales</taxon>
        <taxon>Sphingomonadaceae</taxon>
        <taxon>Sphingomonas</taxon>
    </lineage>
</organism>
<evidence type="ECO:0000256" key="1">
    <source>
        <dbReference type="ARBA" id="ARBA00022729"/>
    </source>
</evidence>
<dbReference type="Gene3D" id="2.40.50.200">
    <property type="entry name" value="Bacterial OB-fold"/>
    <property type="match status" value="1"/>
</dbReference>
<dbReference type="Proteomes" id="UP000298213">
    <property type="component" value="Unassembled WGS sequence"/>
</dbReference>
<dbReference type="RefSeq" id="WP_135087936.1">
    <property type="nucleotide sequence ID" value="NZ_SPDV01000029.1"/>
</dbReference>
<dbReference type="SUPFAM" id="SSF101756">
    <property type="entry name" value="Hypothetical protein YgiW"/>
    <property type="match status" value="1"/>
</dbReference>
<dbReference type="InterPro" id="IPR036700">
    <property type="entry name" value="BOBF_sf"/>
</dbReference>
<accession>A0A4Y8ZNE8</accession>
<evidence type="ECO:0000313" key="4">
    <source>
        <dbReference type="Proteomes" id="UP000298213"/>
    </source>
</evidence>